<feature type="non-terminal residue" evidence="2">
    <location>
        <position position="1"/>
    </location>
</feature>
<dbReference type="EMBL" id="BGPR01015154">
    <property type="protein sequence ID" value="GBN68202.1"/>
    <property type="molecule type" value="Genomic_DNA"/>
</dbReference>
<name>A0A4Y2QXR2_ARAVE</name>
<dbReference type="PANTHER" id="PTHR45749">
    <property type="match status" value="1"/>
</dbReference>
<keyword evidence="3" id="KW-1185">Reference proteome</keyword>
<feature type="chain" id="PRO_5021493278" description="DUF4371 domain-containing protein" evidence="1">
    <location>
        <begin position="19"/>
        <end position="374"/>
    </location>
</feature>
<proteinExistence type="predicted"/>
<evidence type="ECO:0000256" key="1">
    <source>
        <dbReference type="SAM" id="SignalP"/>
    </source>
</evidence>
<accession>A0A4Y2QXR2</accession>
<feature type="signal peptide" evidence="1">
    <location>
        <begin position="1"/>
        <end position="18"/>
    </location>
</feature>
<gene>
    <name evidence="2" type="ORF">AVEN_186634_1</name>
</gene>
<dbReference type="Proteomes" id="UP000499080">
    <property type="component" value="Unassembled WGS sequence"/>
</dbReference>
<dbReference type="PANTHER" id="PTHR45749:SF21">
    <property type="entry name" value="DUF4371 DOMAIN-CONTAINING PROTEIN"/>
    <property type="match status" value="1"/>
</dbReference>
<evidence type="ECO:0000313" key="2">
    <source>
        <dbReference type="EMBL" id="GBN68202.1"/>
    </source>
</evidence>
<evidence type="ECO:0000313" key="3">
    <source>
        <dbReference type="Proteomes" id="UP000499080"/>
    </source>
</evidence>
<comment type="caution">
    <text evidence="2">The sequence shown here is derived from an EMBL/GenBank/DDBJ whole genome shotgun (WGS) entry which is preliminary data.</text>
</comment>
<protein>
    <recommendedName>
        <fullName evidence="4">DUF4371 domain-containing protein</fullName>
    </recommendedName>
</protein>
<dbReference type="OrthoDB" id="8951732at2759"/>
<dbReference type="AlphaFoldDB" id="A0A4Y2QXR2"/>
<organism evidence="2 3">
    <name type="scientific">Araneus ventricosus</name>
    <name type="common">Orbweaver spider</name>
    <name type="synonym">Epeira ventricosa</name>
    <dbReference type="NCBI Taxonomy" id="182803"/>
    <lineage>
        <taxon>Eukaryota</taxon>
        <taxon>Metazoa</taxon>
        <taxon>Ecdysozoa</taxon>
        <taxon>Arthropoda</taxon>
        <taxon>Chelicerata</taxon>
        <taxon>Arachnida</taxon>
        <taxon>Araneae</taxon>
        <taxon>Araneomorphae</taxon>
        <taxon>Entelegynae</taxon>
        <taxon>Araneoidea</taxon>
        <taxon>Araneidae</taxon>
        <taxon>Araneus</taxon>
    </lineage>
</organism>
<sequence>ICSASLLQVCCKLKLLSGLVSEADDGNETTQELKRSAPGIFRYPPRANLKQFFAEHPFQPLDDLPFDACLYERKTMNDTVKRKWLTYNKENKCLYCSYCLAFQFPNTCNASSFVLGFSDYRRISQSLALYESTTTHIRNAQKYISVVKGWTLDDFLATSLNKKKEEVRKQRNIVIRIIDIINMLSKQALPFRRHRNESAYTLDNDALNHGNFLATVQLMAKYDPIMAAHVSSVQNKSEQRLKRLEKQGKTESKGRGGLVTYLSKTTIIALIQIMKNMIQEIITYEVSNAKYYSIQVDCTQDNTSIDQFSIIIRYVFKGIICERLLSVVPSNDGTGQGVFNLLSQTVEHHKIDPRKCLSDSTDGAASYHGQYKSL</sequence>
<evidence type="ECO:0008006" key="4">
    <source>
        <dbReference type="Google" id="ProtNLM"/>
    </source>
</evidence>
<keyword evidence="1" id="KW-0732">Signal</keyword>
<reference evidence="2 3" key="1">
    <citation type="journal article" date="2019" name="Sci. Rep.">
        <title>Orb-weaving spider Araneus ventricosus genome elucidates the spidroin gene catalogue.</title>
        <authorList>
            <person name="Kono N."/>
            <person name="Nakamura H."/>
            <person name="Ohtoshi R."/>
            <person name="Moran D.A.P."/>
            <person name="Shinohara A."/>
            <person name="Yoshida Y."/>
            <person name="Fujiwara M."/>
            <person name="Mori M."/>
            <person name="Tomita M."/>
            <person name="Arakawa K."/>
        </authorList>
    </citation>
    <scope>NUCLEOTIDE SEQUENCE [LARGE SCALE GENOMIC DNA]</scope>
</reference>